<reference evidence="1" key="1">
    <citation type="journal article" date="2023" name="Plant J.">
        <title>Genome sequences and population genomics provide insights into the demographic history, inbreeding, and mutation load of two 'living fossil' tree species of Dipteronia.</title>
        <authorList>
            <person name="Feng Y."/>
            <person name="Comes H.P."/>
            <person name="Chen J."/>
            <person name="Zhu S."/>
            <person name="Lu R."/>
            <person name="Zhang X."/>
            <person name="Li P."/>
            <person name="Qiu J."/>
            <person name="Olsen K.M."/>
            <person name="Qiu Y."/>
        </authorList>
    </citation>
    <scope>NUCLEOTIDE SEQUENCE</scope>
    <source>
        <strain evidence="1">NBL</strain>
    </source>
</reference>
<comment type="caution">
    <text evidence="1">The sequence shown here is derived from an EMBL/GenBank/DDBJ whole genome shotgun (WGS) entry which is preliminary data.</text>
</comment>
<evidence type="ECO:0000313" key="1">
    <source>
        <dbReference type="EMBL" id="KAK3193206.1"/>
    </source>
</evidence>
<name>A0AAD9ZUN3_9ROSI</name>
<keyword evidence="2" id="KW-1185">Reference proteome</keyword>
<evidence type="ECO:0008006" key="3">
    <source>
        <dbReference type="Google" id="ProtNLM"/>
    </source>
</evidence>
<dbReference type="Proteomes" id="UP001281410">
    <property type="component" value="Unassembled WGS sequence"/>
</dbReference>
<gene>
    <name evidence="1" type="ORF">Dsin_024516</name>
</gene>
<organism evidence="1 2">
    <name type="scientific">Dipteronia sinensis</name>
    <dbReference type="NCBI Taxonomy" id="43782"/>
    <lineage>
        <taxon>Eukaryota</taxon>
        <taxon>Viridiplantae</taxon>
        <taxon>Streptophyta</taxon>
        <taxon>Embryophyta</taxon>
        <taxon>Tracheophyta</taxon>
        <taxon>Spermatophyta</taxon>
        <taxon>Magnoliopsida</taxon>
        <taxon>eudicotyledons</taxon>
        <taxon>Gunneridae</taxon>
        <taxon>Pentapetalae</taxon>
        <taxon>rosids</taxon>
        <taxon>malvids</taxon>
        <taxon>Sapindales</taxon>
        <taxon>Sapindaceae</taxon>
        <taxon>Hippocastanoideae</taxon>
        <taxon>Acereae</taxon>
        <taxon>Dipteronia</taxon>
    </lineage>
</organism>
<protein>
    <recommendedName>
        <fullName evidence="3">Reverse transcriptase</fullName>
    </recommendedName>
</protein>
<proteinExistence type="predicted"/>
<accession>A0AAD9ZUN3</accession>
<dbReference type="EMBL" id="JANJYJ010000008">
    <property type="protein sequence ID" value="KAK3193206.1"/>
    <property type="molecule type" value="Genomic_DNA"/>
</dbReference>
<evidence type="ECO:0000313" key="2">
    <source>
        <dbReference type="Proteomes" id="UP001281410"/>
    </source>
</evidence>
<dbReference type="AlphaFoldDB" id="A0AAD9ZUN3"/>
<sequence>MKREITKKKEELVRVTNVVWPGSWKLIRIVENQLDGLLSREEVYWRQRSRVAWLRNGDSNIRFFHAQASCRRLRNKISGLIDERWICPQQADLDEVLEKVSRQLSYRGRIYLDTLFKTAEIQKALFAMSPSKTLGGDGFPAIFYQKHWDIVGYTVTITCLGFLNNGDTIGDINTTLITLIPKVKKA</sequence>